<accession>A0A8S5RND3</accession>
<evidence type="ECO:0000313" key="1">
    <source>
        <dbReference type="EMBL" id="DAE32625.1"/>
    </source>
</evidence>
<dbReference type="EMBL" id="BK059126">
    <property type="protein sequence ID" value="DAE32625.1"/>
    <property type="molecule type" value="Genomic_DNA"/>
</dbReference>
<name>A0A8S5RND3_9VIRU</name>
<dbReference type="InterPro" id="IPR006448">
    <property type="entry name" value="Phage_term_ssu_P27"/>
</dbReference>
<sequence length="151" mass="16956">MRKAVSARTTKKHLTKAEKEKRIAVENAFIDDAEIEPPSYLTKTQLEAFHFIVDALRQAKVLSRLDTQTIIQASVAIDMLHTANKRVAKRPTLAIDREFVATQEKLVRTYLKLCDELCLSPQSRAKLGVLVANQKEEEQDPLLNVLQGGSS</sequence>
<organism evidence="1">
    <name type="scientific">Virus sp. cts3e7</name>
    <dbReference type="NCBI Taxonomy" id="2825802"/>
    <lineage>
        <taxon>Viruses</taxon>
    </lineage>
</organism>
<dbReference type="Pfam" id="PF05119">
    <property type="entry name" value="Terminase_4"/>
    <property type="match status" value="1"/>
</dbReference>
<reference evidence="1" key="1">
    <citation type="journal article" date="2021" name="Proc. Natl. Acad. Sci. U.S.A.">
        <title>A Catalog of Tens of Thousands of Viruses from Human Metagenomes Reveals Hidden Associations with Chronic Diseases.</title>
        <authorList>
            <person name="Tisza M.J."/>
            <person name="Buck C.B."/>
        </authorList>
    </citation>
    <scope>NUCLEOTIDE SEQUENCE</scope>
    <source>
        <strain evidence="1">Cts3e7</strain>
    </source>
</reference>
<proteinExistence type="predicted"/>
<protein>
    <submittedName>
        <fullName evidence="1">Terminase small subunit</fullName>
    </submittedName>
</protein>